<feature type="transmembrane region" description="Helical" evidence="1">
    <location>
        <begin position="12"/>
        <end position="29"/>
    </location>
</feature>
<gene>
    <name evidence="2" type="ORF">EVOR1521_LOCUS1397</name>
</gene>
<feature type="transmembrane region" description="Helical" evidence="1">
    <location>
        <begin position="151"/>
        <end position="171"/>
    </location>
</feature>
<protein>
    <submittedName>
        <fullName evidence="2">Uncharacterized protein</fullName>
    </submittedName>
</protein>
<reference evidence="2" key="1">
    <citation type="submission" date="2023-08" db="EMBL/GenBank/DDBJ databases">
        <authorList>
            <person name="Chen Y."/>
            <person name="Shah S."/>
            <person name="Dougan E. K."/>
            <person name="Thang M."/>
            <person name="Chan C."/>
        </authorList>
    </citation>
    <scope>NUCLEOTIDE SEQUENCE</scope>
</reference>
<keyword evidence="1" id="KW-0472">Membrane</keyword>
<keyword evidence="1" id="KW-0812">Transmembrane</keyword>
<dbReference type="EMBL" id="CAUJNA010000046">
    <property type="protein sequence ID" value="CAJ1370946.1"/>
    <property type="molecule type" value="Genomic_DNA"/>
</dbReference>
<evidence type="ECO:0000313" key="3">
    <source>
        <dbReference type="Proteomes" id="UP001178507"/>
    </source>
</evidence>
<keyword evidence="3" id="KW-1185">Reference proteome</keyword>
<organism evidence="2 3">
    <name type="scientific">Effrenium voratum</name>
    <dbReference type="NCBI Taxonomy" id="2562239"/>
    <lineage>
        <taxon>Eukaryota</taxon>
        <taxon>Sar</taxon>
        <taxon>Alveolata</taxon>
        <taxon>Dinophyceae</taxon>
        <taxon>Suessiales</taxon>
        <taxon>Symbiodiniaceae</taxon>
        <taxon>Effrenium</taxon>
    </lineage>
</organism>
<proteinExistence type="predicted"/>
<evidence type="ECO:0000313" key="2">
    <source>
        <dbReference type="EMBL" id="CAJ1370946.1"/>
    </source>
</evidence>
<dbReference type="AlphaFoldDB" id="A0AA36HKN9"/>
<accession>A0AA36HKN9</accession>
<keyword evidence="1" id="KW-1133">Transmembrane helix</keyword>
<sequence>MATGLAKTSTYLAIFITALTSVLWISLIMQEKGWAAKVTAYYTVETGAWQVSVSQGVVAKMILPAKLTQFLSFMKPAVRNTEDFAEWLCGIAHYMVLVSDICWVGKDLHFASMGLIACVFFGTFMNWCGAAMLAMWAFMKPRESVRLWARIIYFLTFAIYTGGLCQYIAVASRLRDLPPESDQVTFGPNCIAASALCIIQLIPLFLVLVFVGRTLEEAKNEHSSYQKKQAREETRLQNQMYFAEASYGDAGANYGAAGTAEPLGKETLGWEMGWNPGQQVLSPSPAFS</sequence>
<feature type="transmembrane region" description="Helical" evidence="1">
    <location>
        <begin position="84"/>
        <end position="104"/>
    </location>
</feature>
<feature type="transmembrane region" description="Helical" evidence="1">
    <location>
        <begin position="191"/>
        <end position="211"/>
    </location>
</feature>
<feature type="transmembrane region" description="Helical" evidence="1">
    <location>
        <begin position="110"/>
        <end position="139"/>
    </location>
</feature>
<comment type="caution">
    <text evidence="2">The sequence shown here is derived from an EMBL/GenBank/DDBJ whole genome shotgun (WGS) entry which is preliminary data.</text>
</comment>
<evidence type="ECO:0000256" key="1">
    <source>
        <dbReference type="SAM" id="Phobius"/>
    </source>
</evidence>
<name>A0AA36HKN9_9DINO</name>
<dbReference type="Proteomes" id="UP001178507">
    <property type="component" value="Unassembled WGS sequence"/>
</dbReference>